<dbReference type="InterPro" id="IPR023404">
    <property type="entry name" value="rSAM_horseshoe"/>
</dbReference>
<dbReference type="InterPro" id="IPR002792">
    <property type="entry name" value="TRAM_dom"/>
</dbReference>
<dbReference type="InterPro" id="IPR020612">
    <property type="entry name" value="Methylthiotransferase_CS"/>
</dbReference>
<reference evidence="15 16" key="1">
    <citation type="journal article" date="2013" name="Genome Announc.">
        <title>Genome Sequence of the Sulfate-Reducing Bacterium Desulfotomaculum hydrothermale Lam5(T).</title>
        <authorList>
            <person name="Amin O."/>
            <person name="Fardeau M.L."/>
            <person name="Valette O."/>
            <person name="Hirschler-Rea A."/>
            <person name="Barbe V."/>
            <person name="Medigue C."/>
            <person name="Vacherie B."/>
            <person name="Ollivier B."/>
            <person name="Bertin P.N."/>
            <person name="Dolla A."/>
        </authorList>
    </citation>
    <scope>NUCLEOTIDE SEQUENCE [LARGE SCALE GENOMIC DNA]</scope>
    <source>
        <strain evidence="16">Lam5 / DSM 18033</strain>
    </source>
</reference>
<evidence type="ECO:0000259" key="12">
    <source>
        <dbReference type="PROSITE" id="PS50926"/>
    </source>
</evidence>
<dbReference type="GO" id="GO:0035597">
    <property type="term" value="F:tRNA-2-methylthio-N(6)-dimethylallyladenosine(37) synthase activity"/>
    <property type="evidence" value="ECO:0007669"/>
    <property type="project" value="UniProtKB-EC"/>
</dbReference>
<dbReference type="RefSeq" id="WP_008413334.1">
    <property type="nucleotide sequence ID" value="NZ_CAOS01000015.1"/>
</dbReference>
<dbReference type="OrthoDB" id="9805215at2"/>
<organism evidence="15 16">
    <name type="scientific">Desulforamulus hydrothermalis Lam5 = DSM 18033</name>
    <dbReference type="NCBI Taxonomy" id="1121428"/>
    <lineage>
        <taxon>Bacteria</taxon>
        <taxon>Bacillati</taxon>
        <taxon>Bacillota</taxon>
        <taxon>Clostridia</taxon>
        <taxon>Eubacteriales</taxon>
        <taxon>Peptococcaceae</taxon>
        <taxon>Desulforamulus</taxon>
    </lineage>
</organism>
<feature type="binding site" evidence="11">
    <location>
        <position position="180"/>
    </location>
    <ligand>
        <name>[4Fe-4S] cluster</name>
        <dbReference type="ChEBI" id="CHEBI:49883"/>
        <label>2</label>
        <note>4Fe-4S-S-AdoMet</note>
    </ligand>
</feature>
<dbReference type="InterPro" id="IPR006638">
    <property type="entry name" value="Elp3/MiaA/NifB-like_rSAM"/>
</dbReference>
<comment type="similarity">
    <text evidence="11">Belongs to the methylthiotransferase family. MiaB subfamily.</text>
</comment>
<dbReference type="InterPro" id="IPR006463">
    <property type="entry name" value="MiaB_methiolase"/>
</dbReference>
<evidence type="ECO:0000256" key="10">
    <source>
        <dbReference type="ARBA" id="ARBA00033765"/>
    </source>
</evidence>
<dbReference type="NCBIfam" id="TIGR00089">
    <property type="entry name" value="MiaB/RimO family radical SAM methylthiotransferase"/>
    <property type="match status" value="1"/>
</dbReference>
<evidence type="ECO:0000256" key="8">
    <source>
        <dbReference type="ARBA" id="ARBA00023004"/>
    </source>
</evidence>
<accession>K8ECE5</accession>
<keyword evidence="6 11" id="KW-0819">tRNA processing</keyword>
<dbReference type="PANTHER" id="PTHR43020:SF2">
    <property type="entry name" value="MITOCHONDRIAL TRNA METHYLTHIOTRANSFERASE CDK5RAP1"/>
    <property type="match status" value="1"/>
</dbReference>
<dbReference type="InterPro" id="IPR058240">
    <property type="entry name" value="rSAM_sf"/>
</dbReference>
<comment type="subunit">
    <text evidence="11">Monomer.</text>
</comment>
<dbReference type="PROSITE" id="PS50926">
    <property type="entry name" value="TRAM"/>
    <property type="match status" value="1"/>
</dbReference>
<evidence type="ECO:0000256" key="1">
    <source>
        <dbReference type="ARBA" id="ARBA00003234"/>
    </source>
</evidence>
<evidence type="ECO:0000256" key="9">
    <source>
        <dbReference type="ARBA" id="ARBA00023014"/>
    </source>
</evidence>
<dbReference type="PANTHER" id="PTHR43020">
    <property type="entry name" value="CDK5 REGULATORY SUBUNIT-ASSOCIATED PROTEIN 1"/>
    <property type="match status" value="1"/>
</dbReference>
<keyword evidence="9 11" id="KW-0411">Iron-sulfur</keyword>
<keyword evidence="4 11" id="KW-0808">Transferase</keyword>
<keyword evidence="2 11" id="KW-0004">4Fe-4S</keyword>
<evidence type="ECO:0000256" key="2">
    <source>
        <dbReference type="ARBA" id="ARBA00022485"/>
    </source>
</evidence>
<dbReference type="Pfam" id="PF01938">
    <property type="entry name" value="TRAM"/>
    <property type="match status" value="1"/>
</dbReference>
<evidence type="ECO:0000256" key="4">
    <source>
        <dbReference type="ARBA" id="ARBA00022679"/>
    </source>
</evidence>
<dbReference type="PROSITE" id="PS01278">
    <property type="entry name" value="MTTASE_RADICAL"/>
    <property type="match status" value="1"/>
</dbReference>
<evidence type="ECO:0000259" key="14">
    <source>
        <dbReference type="PROSITE" id="PS51918"/>
    </source>
</evidence>
<dbReference type="EC" id="2.8.4.3" evidence="10 11"/>
<gene>
    <name evidence="11 15" type="primary">miaB</name>
    <name evidence="15" type="ORF">DESHY_80020</name>
</gene>
<sequence length="459" mass="52043">MAEKIDYLSPGKKINGCKKYLIQSFGCQMNERDAESLSGILEDLGYRPAQKQEEADIIILNTCCVRETAENKVYGLLGRLKKLKVAKPDLILGVCGCMPQQEDAARRLRQGFPYVDIIFGTHNIHELPRMIQQVQQDHQSVFEVWAAEQGIIENIPVRRKDKLKAWVTIMYGCNNFCTYCIVPYVRGRERSRQPDDIIKEIASLVQEGYQEVTLLGQNVNSYGKDLAANYRFADLLLDLDKIQGLQRIRFMTSHPRDFDQSLIDAIASTTKVCEHFHLPAQAGSNRILKLMNRGYTREQYLDLVRRIKAAFPRASITADLMVGFPGESEADFADTLDLVRQVRYDSAFTFVYNIRSGTPAAKMEQVPEEVKSDRIQRLIQLQNQISLENNQQEEGKVFEVLVEGETKNNPDLLAGRTRTNKLVVFPGAKELTGRLVQVKITRGRLNLLEGELVLAGAIN</sequence>
<dbReference type="Proteomes" id="UP000009315">
    <property type="component" value="Unassembled WGS sequence"/>
</dbReference>
<dbReference type="SMART" id="SM00729">
    <property type="entry name" value="Elp3"/>
    <property type="match status" value="1"/>
</dbReference>
<dbReference type="CDD" id="cd01335">
    <property type="entry name" value="Radical_SAM"/>
    <property type="match status" value="1"/>
</dbReference>
<keyword evidence="8 11" id="KW-0408">Iron</keyword>
<dbReference type="Gene3D" id="3.80.30.20">
    <property type="entry name" value="tm_1862 like domain"/>
    <property type="match status" value="1"/>
</dbReference>
<dbReference type="AlphaFoldDB" id="K8ECE5"/>
<comment type="function">
    <text evidence="1 11">Catalyzes the methylthiolation of N6-(dimethylallyl)adenosine (i(6)A), leading to the formation of 2-methylthio-N6-(dimethylallyl)adenosine (ms(2)i(6)A) at position 37 in tRNAs that read codons beginning with uridine.</text>
</comment>
<dbReference type="Pfam" id="PF00919">
    <property type="entry name" value="UPF0004"/>
    <property type="match status" value="1"/>
</dbReference>
<feature type="binding site" evidence="11">
    <location>
        <position position="173"/>
    </location>
    <ligand>
        <name>[4Fe-4S] cluster</name>
        <dbReference type="ChEBI" id="CHEBI:49883"/>
        <label>2</label>
        <note>4Fe-4S-S-AdoMet</note>
    </ligand>
</feature>
<dbReference type="InterPro" id="IPR007197">
    <property type="entry name" value="rSAM"/>
</dbReference>
<keyword evidence="16" id="KW-1185">Reference proteome</keyword>
<evidence type="ECO:0000313" key="16">
    <source>
        <dbReference type="Proteomes" id="UP000009315"/>
    </source>
</evidence>
<feature type="binding site" evidence="11">
    <location>
        <position position="97"/>
    </location>
    <ligand>
        <name>[4Fe-4S] cluster</name>
        <dbReference type="ChEBI" id="CHEBI:49883"/>
        <label>1</label>
    </ligand>
</feature>
<dbReference type="STRING" id="1121428.DESHY_80020"/>
<dbReference type="InterPro" id="IPR005839">
    <property type="entry name" value="Methylthiotransferase"/>
</dbReference>
<dbReference type="GO" id="GO:0051539">
    <property type="term" value="F:4 iron, 4 sulfur cluster binding"/>
    <property type="evidence" value="ECO:0007669"/>
    <property type="project" value="UniProtKB-UniRule"/>
</dbReference>
<name>K8ECE5_9FIRM</name>
<keyword evidence="3 11" id="KW-0963">Cytoplasm</keyword>
<dbReference type="GO" id="GO:0005829">
    <property type="term" value="C:cytosol"/>
    <property type="evidence" value="ECO:0007669"/>
    <property type="project" value="TreeGrafter"/>
</dbReference>
<protein>
    <recommendedName>
        <fullName evidence="10 11">tRNA-2-methylthio-N(6)-dimethylallyladenosine synthase</fullName>
        <ecNumber evidence="10 11">2.8.4.3</ecNumber>
    </recommendedName>
    <alternativeName>
        <fullName evidence="11">(Dimethylallyl)adenosine tRNA methylthiotransferase MiaB</fullName>
    </alternativeName>
    <alternativeName>
        <fullName evidence="11">tRNA-i(6)A37 methylthiotransferase</fullName>
    </alternativeName>
</protein>
<dbReference type="InterPro" id="IPR013848">
    <property type="entry name" value="Methylthiotransferase_N"/>
</dbReference>
<dbReference type="NCBIfam" id="TIGR01574">
    <property type="entry name" value="miaB-methiolase"/>
    <property type="match status" value="1"/>
</dbReference>
<evidence type="ECO:0000256" key="7">
    <source>
        <dbReference type="ARBA" id="ARBA00022723"/>
    </source>
</evidence>
<feature type="domain" description="TRAM" evidence="12">
    <location>
        <begin position="391"/>
        <end position="454"/>
    </location>
</feature>
<evidence type="ECO:0000313" key="15">
    <source>
        <dbReference type="EMBL" id="CCO09353.1"/>
    </source>
</evidence>
<evidence type="ECO:0000259" key="13">
    <source>
        <dbReference type="PROSITE" id="PS51449"/>
    </source>
</evidence>
<dbReference type="Pfam" id="PF04055">
    <property type="entry name" value="Radical_SAM"/>
    <property type="match status" value="1"/>
</dbReference>
<evidence type="ECO:0000256" key="6">
    <source>
        <dbReference type="ARBA" id="ARBA00022694"/>
    </source>
</evidence>
<dbReference type="FunFam" id="3.80.30.20:FF:000001">
    <property type="entry name" value="tRNA-2-methylthio-N(6)-dimethylallyladenosine synthase 2"/>
    <property type="match status" value="1"/>
</dbReference>
<dbReference type="SFLD" id="SFLDG01061">
    <property type="entry name" value="methylthiotransferase"/>
    <property type="match status" value="1"/>
</dbReference>
<dbReference type="GO" id="GO:0046872">
    <property type="term" value="F:metal ion binding"/>
    <property type="evidence" value="ECO:0007669"/>
    <property type="project" value="UniProtKB-KW"/>
</dbReference>
<dbReference type="FunFam" id="3.40.50.12160:FF:000006">
    <property type="entry name" value="tRNA-2-methylthio-N(6)-dimethylallyladenosine synthase"/>
    <property type="match status" value="1"/>
</dbReference>
<evidence type="ECO:0000256" key="11">
    <source>
        <dbReference type="HAMAP-Rule" id="MF_01864"/>
    </source>
</evidence>
<feature type="binding site" evidence="11">
    <location>
        <position position="177"/>
    </location>
    <ligand>
        <name>[4Fe-4S] cluster</name>
        <dbReference type="ChEBI" id="CHEBI:49883"/>
        <label>2</label>
        <note>4Fe-4S-S-AdoMet</note>
    </ligand>
</feature>
<dbReference type="InterPro" id="IPR038135">
    <property type="entry name" value="Methylthiotransferase_N_sf"/>
</dbReference>
<evidence type="ECO:0000256" key="3">
    <source>
        <dbReference type="ARBA" id="ARBA00022490"/>
    </source>
</evidence>
<dbReference type="SUPFAM" id="SSF102114">
    <property type="entry name" value="Radical SAM enzymes"/>
    <property type="match status" value="1"/>
</dbReference>
<dbReference type="PROSITE" id="PS51449">
    <property type="entry name" value="MTTASE_N"/>
    <property type="match status" value="1"/>
</dbReference>
<feature type="binding site" evidence="11">
    <location>
        <position position="63"/>
    </location>
    <ligand>
        <name>[4Fe-4S] cluster</name>
        <dbReference type="ChEBI" id="CHEBI:49883"/>
        <label>1</label>
    </ligand>
</feature>
<dbReference type="SFLD" id="SFLDG01082">
    <property type="entry name" value="B12-binding_domain_containing"/>
    <property type="match status" value="1"/>
</dbReference>
<feature type="domain" description="MTTase N-terminal" evidence="13">
    <location>
        <begin position="18"/>
        <end position="136"/>
    </location>
</feature>
<dbReference type="SFLD" id="SFLDS00029">
    <property type="entry name" value="Radical_SAM"/>
    <property type="match status" value="1"/>
</dbReference>
<feature type="binding site" evidence="11">
    <location>
        <position position="27"/>
    </location>
    <ligand>
        <name>[4Fe-4S] cluster</name>
        <dbReference type="ChEBI" id="CHEBI:49883"/>
        <label>1</label>
    </ligand>
</feature>
<evidence type="ECO:0000256" key="5">
    <source>
        <dbReference type="ARBA" id="ARBA00022691"/>
    </source>
</evidence>
<keyword evidence="5 11" id="KW-0949">S-adenosyl-L-methionine</keyword>
<keyword evidence="7 11" id="KW-0479">Metal-binding</keyword>
<dbReference type="HAMAP" id="MF_01864">
    <property type="entry name" value="tRNA_metthiotr_MiaB"/>
    <property type="match status" value="1"/>
</dbReference>
<dbReference type="Gene3D" id="3.40.50.12160">
    <property type="entry name" value="Methylthiotransferase, N-terminal domain"/>
    <property type="match status" value="1"/>
</dbReference>
<comment type="catalytic activity">
    <reaction evidence="11">
        <text>N(6)-dimethylallyladenosine(37) in tRNA + (sulfur carrier)-SH + AH2 + 2 S-adenosyl-L-methionine = 2-methylsulfanyl-N(6)-dimethylallyladenosine(37) in tRNA + (sulfur carrier)-H + 5'-deoxyadenosine + L-methionine + A + S-adenosyl-L-homocysteine + 2 H(+)</text>
        <dbReference type="Rhea" id="RHEA:37067"/>
        <dbReference type="Rhea" id="RHEA-COMP:10375"/>
        <dbReference type="Rhea" id="RHEA-COMP:10376"/>
        <dbReference type="Rhea" id="RHEA-COMP:14737"/>
        <dbReference type="Rhea" id="RHEA-COMP:14739"/>
        <dbReference type="ChEBI" id="CHEBI:13193"/>
        <dbReference type="ChEBI" id="CHEBI:15378"/>
        <dbReference type="ChEBI" id="CHEBI:17319"/>
        <dbReference type="ChEBI" id="CHEBI:17499"/>
        <dbReference type="ChEBI" id="CHEBI:29917"/>
        <dbReference type="ChEBI" id="CHEBI:57844"/>
        <dbReference type="ChEBI" id="CHEBI:57856"/>
        <dbReference type="ChEBI" id="CHEBI:59789"/>
        <dbReference type="ChEBI" id="CHEBI:64428"/>
        <dbReference type="ChEBI" id="CHEBI:74415"/>
        <dbReference type="ChEBI" id="CHEBI:74417"/>
        <dbReference type="EC" id="2.8.4.3"/>
    </reaction>
</comment>
<comment type="subcellular location">
    <subcellularLocation>
        <location evidence="11">Cytoplasm</location>
    </subcellularLocation>
</comment>
<comment type="caution">
    <text evidence="15">The sequence shown here is derived from an EMBL/GenBank/DDBJ whole genome shotgun (WGS) entry which is preliminary data.</text>
</comment>
<comment type="cofactor">
    <cofactor evidence="11">
        <name>[4Fe-4S] cluster</name>
        <dbReference type="ChEBI" id="CHEBI:49883"/>
    </cofactor>
    <text evidence="11">Binds 2 [4Fe-4S] clusters. One cluster is coordinated with 3 cysteines and an exchangeable S-adenosyl-L-methionine.</text>
</comment>
<dbReference type="eggNOG" id="COG0621">
    <property type="taxonomic scope" value="Bacteria"/>
</dbReference>
<dbReference type="EMBL" id="CAOS01000015">
    <property type="protein sequence ID" value="CCO09353.1"/>
    <property type="molecule type" value="Genomic_DNA"/>
</dbReference>
<dbReference type="PROSITE" id="PS51918">
    <property type="entry name" value="RADICAL_SAM"/>
    <property type="match status" value="1"/>
</dbReference>
<proteinExistence type="inferred from homology"/>
<dbReference type="SFLD" id="SFLDF00273">
    <property type="entry name" value="(dimethylallyl)adenosine_tRNA"/>
    <property type="match status" value="1"/>
</dbReference>
<feature type="domain" description="Radical SAM core" evidence="14">
    <location>
        <begin position="159"/>
        <end position="388"/>
    </location>
</feature>